<dbReference type="Pfam" id="PF00395">
    <property type="entry name" value="SLH"/>
    <property type="match status" value="2"/>
</dbReference>
<dbReference type="RefSeq" id="WP_183564663.1">
    <property type="nucleotide sequence ID" value="NZ_CBCSLB010000030.1"/>
</dbReference>
<feature type="domain" description="Big-1" evidence="4">
    <location>
        <begin position="1239"/>
        <end position="1342"/>
    </location>
</feature>
<dbReference type="PANTHER" id="PTHR43308">
    <property type="entry name" value="OUTER MEMBRANE PROTEIN ALPHA-RELATED"/>
    <property type="match status" value="1"/>
</dbReference>
<dbReference type="PROSITE" id="PS51127">
    <property type="entry name" value="BIG1"/>
    <property type="match status" value="1"/>
</dbReference>
<dbReference type="InterPro" id="IPR008964">
    <property type="entry name" value="Invasin/intimin_cell_adhesion"/>
</dbReference>
<dbReference type="Pfam" id="PF17963">
    <property type="entry name" value="Big_9"/>
    <property type="match status" value="1"/>
</dbReference>
<dbReference type="Gene3D" id="2.60.40.3440">
    <property type="match status" value="1"/>
</dbReference>
<comment type="caution">
    <text evidence="6">The sequence shown here is derived from an EMBL/GenBank/DDBJ whole genome shotgun (WGS) entry which is preliminary data.</text>
</comment>
<dbReference type="PROSITE" id="PS51272">
    <property type="entry name" value="SLH"/>
    <property type="match status" value="2"/>
</dbReference>
<dbReference type="InterPro" id="IPR008969">
    <property type="entry name" value="CarboxyPept-like_regulatory"/>
</dbReference>
<evidence type="ECO:0000256" key="2">
    <source>
        <dbReference type="SAM" id="MobiDB-lite"/>
    </source>
</evidence>
<feature type="domain" description="SLH" evidence="5">
    <location>
        <begin position="1886"/>
        <end position="1944"/>
    </location>
</feature>
<dbReference type="PROSITE" id="PS00018">
    <property type="entry name" value="EF_HAND_1"/>
    <property type="match status" value="1"/>
</dbReference>
<dbReference type="SMART" id="SM00634">
    <property type="entry name" value="BID_1"/>
    <property type="match status" value="1"/>
</dbReference>
<dbReference type="SUPFAM" id="SSF49373">
    <property type="entry name" value="Invasin/intimin cell-adhesion fragments"/>
    <property type="match status" value="1"/>
</dbReference>
<dbReference type="InterPro" id="IPR001119">
    <property type="entry name" value="SLH_dom"/>
</dbReference>
<evidence type="ECO:0000313" key="6">
    <source>
        <dbReference type="EMBL" id="MBB3153328.1"/>
    </source>
</evidence>
<dbReference type="Pfam" id="PF02369">
    <property type="entry name" value="Big_1"/>
    <property type="match status" value="1"/>
</dbReference>
<dbReference type="InterPro" id="IPR003344">
    <property type="entry name" value="Big_1_dom"/>
</dbReference>
<feature type="chain" id="PRO_5039328937" description="Tandem-95 repeat protein" evidence="3">
    <location>
        <begin position="22"/>
        <end position="1987"/>
    </location>
</feature>
<accession>A0A7W5C917</accession>
<dbReference type="PANTHER" id="PTHR43308:SF5">
    <property type="entry name" value="S-LAYER PROTEIN _ PEPTIDOGLYCAN ENDO-BETA-N-ACETYLGLUCOSAMINIDASE"/>
    <property type="match status" value="1"/>
</dbReference>
<name>A0A7W5C917_9BACL</name>
<evidence type="ECO:0000256" key="1">
    <source>
        <dbReference type="ARBA" id="ARBA00010116"/>
    </source>
</evidence>
<keyword evidence="3" id="KW-0732">Signal</keyword>
<feature type="region of interest" description="Disordered" evidence="2">
    <location>
        <begin position="1967"/>
        <end position="1987"/>
    </location>
</feature>
<sequence length="1987" mass="212385">MRRKALALLVTLAVLMGQLFPAPYAAIAAAADTGATFFTGSDNWKGGLAASTADGDMDVSVKNGDSIYPIEFKIAGVKKPTKSAHLLIRANDVDEYDPTIAAANGEWDRVYISSNPSDIALGPATTAWPSNFSSAAYKMEFPKAKLVGALSGQNETWNTTTFEIQEDQWDEIVDGQDLFVGISVHHHLLAASSFNSGWVTTIDWGQLVIDGGPKTAAEITKAEVTIGTNKVTLDTAFMPKANGNYRMEVSVTQETAYGNEIVEQNVGLSEQLFSNSKLGESQAWSNIAFTVPGASTSKEYKVNYILFDNTTGSAQHIYSLSSLDPEVKDIAKAGAQYVPTNFSVSDFSSKYNNLAGTAQPNKLNMVKFTTLPTGGKLQLNGEDVAIGEGIPKADLDKLAFVPDASGITGAVSFKWNGYDGEQYAAIDATVTITANAAPVVTEITKQMNQGSTLIFAPSDFKSHYTDATLPKEELSKIKIISLPAVSLGKLWYKDGANPAVEVAAGTEINSADLDKLSFIPNGNAVGAAEFEWNASDGKQYAKDNEKVKIAINAAPIVKNIAFADIAGESISFKAVDFANAAAYTDAENDALTQVRITLPAGFASKGKLKYTDGITENEIAPNTSAVLNQTMLNTLKFEPAASLAENSTVVFNWEGYDGNQYSLAPAQVSITYTNDPVVGNIAKTGLQYETIGFTADEFKNRYSKQNGDADASGLKNVKIVTLPNVEQGALLLNETPVAAGDLIAIADIAELTFVPASSGFTGIANFDWNGENADGKFAALNAAVTVTANAAPHVGPINKSILKGDSLSFGAADFTTPYSDTNEEDLDKVKLVTLPDPNKGKLVLQNGPDAGVEITTAGFEMDVEDLPNLKFIPASGATGAVAFDWNGSDGNQYAKDIKKVTININTPPVVGDIDKTGLSGVVIDFKATDFTESPRYIDADEDLLSTVSITLPENFNDIGKLWYTSTVGESVYATPLTTAVIAKDRLDSLKFMPSATLTEGSAVTFDWKASDGKQFSEAPAAIYIDYNGRPVAEPVVVNVVEGSTEIIITLKGLDPETVTGIVYGLDSNPSKGTIRPADDDVSGDTWIYTPGPDFISGQDSFTYSVSDSKGQTSKTPATVTINIHRALDGWAGDKAQGDSENLNIIPGEQLKLSAVSTLLAEKVTANVNGAIVELTLANQATFAADGYKLWENSTYILPTETLPNQYMVTYLAEDILGASLPAEWSNRLADNYFTVVKAELTLTANPDKILGDGKSTTDLTAQLKNADGTPVVGVTVVFTAPIGKGQFVGPNTAVTDAQGIATVTYKSGQITGVAEQFIPVQANVYDKERGLKSQEEVIITFLPAAVKGFITKGESNTPVAGASIRVTLDLNEDGIIDSNDFDETVVTDASGAYYVIVPKGDVSYNLEVSQTVDVGGVPTPIVYKQKAQVGEVTGTGEENFDSEKTVTGIVLLKQPDGETSLFSGAMLASTVLYLKNADGSYVTEGGAPKVFNLTGSGVFNADGLAIGDYELEINYEIEPGKFIAFGHAAVSVTASGEMNITEALVDPYGTITDANTKAVIKDAKVVLHYANTPRNIAKSIAVNGEVSLPALVGFAPNDNASPVQLTDEHGFYAYMVYPETDYYLVVTKPGYNTYISPNLAVEWEIVRHDLELIPVSSAPVIPTLSISVDKNQVKEGSKSIITIDYRNVSNSTIAEGEIKVTIPAGAAIVDTAGGTATGNTIVWKVTNLLGGQTGSYKVVVEWPLMKKADTDFDILGEFITKNETIKSSVKVNVFSDRFGELLHKRYILGYPDKEFKAEGSLTRAELAAIVARLTENENINYSLSFNDIRTGHWATNYIKIAMKHDYFSGYEDGTFRPDAAVTRGELAAVMARFLKLGISEPTSVHFTDTTGYWGADTLEALYNGKFLSGYPDGSFKPKNAIKRVEAVTMINRMVYRGPLKGLAPLFPDMPESHWGFGDVQEATISHKAERNEDGSETWIETISDDVQ</sequence>
<feature type="signal peptide" evidence="3">
    <location>
        <begin position="1"/>
        <end position="21"/>
    </location>
</feature>
<dbReference type="EMBL" id="JACHXW010000009">
    <property type="protein sequence ID" value="MBB3153328.1"/>
    <property type="molecule type" value="Genomic_DNA"/>
</dbReference>
<proteinExistence type="inferred from homology"/>
<dbReference type="InterPro" id="IPR018247">
    <property type="entry name" value="EF_Hand_1_Ca_BS"/>
</dbReference>
<dbReference type="InterPro" id="IPR051465">
    <property type="entry name" value="Cell_Envelope_Struct_Comp"/>
</dbReference>
<evidence type="ECO:0008006" key="8">
    <source>
        <dbReference type="Google" id="ProtNLM"/>
    </source>
</evidence>
<gene>
    <name evidence="6" type="ORF">FHS16_003390</name>
</gene>
<evidence type="ECO:0000259" key="4">
    <source>
        <dbReference type="PROSITE" id="PS51127"/>
    </source>
</evidence>
<dbReference type="Gene3D" id="2.60.40.1120">
    <property type="entry name" value="Carboxypeptidase-like, regulatory domain"/>
    <property type="match status" value="2"/>
</dbReference>
<dbReference type="Gene3D" id="2.60.40.10">
    <property type="entry name" value="Immunoglobulins"/>
    <property type="match status" value="1"/>
</dbReference>
<dbReference type="InterPro" id="IPR013783">
    <property type="entry name" value="Ig-like_fold"/>
</dbReference>
<evidence type="ECO:0000313" key="7">
    <source>
        <dbReference type="Proteomes" id="UP000518605"/>
    </source>
</evidence>
<dbReference type="Proteomes" id="UP000518605">
    <property type="component" value="Unassembled WGS sequence"/>
</dbReference>
<evidence type="ECO:0000256" key="3">
    <source>
        <dbReference type="SAM" id="SignalP"/>
    </source>
</evidence>
<reference evidence="6 7" key="1">
    <citation type="submission" date="2020-08" db="EMBL/GenBank/DDBJ databases">
        <title>Genomic Encyclopedia of Type Strains, Phase III (KMG-III): the genomes of soil and plant-associated and newly described type strains.</title>
        <authorList>
            <person name="Whitman W."/>
        </authorList>
    </citation>
    <scope>NUCLEOTIDE SEQUENCE [LARGE SCALE GENOMIC DNA]</scope>
    <source>
        <strain evidence="6 7">CECT 8234</strain>
    </source>
</reference>
<protein>
    <recommendedName>
        <fullName evidence="8">Tandem-95 repeat protein</fullName>
    </recommendedName>
</protein>
<dbReference type="SUPFAM" id="SSF49464">
    <property type="entry name" value="Carboxypeptidase regulatory domain-like"/>
    <property type="match status" value="1"/>
</dbReference>
<feature type="domain" description="SLH" evidence="5">
    <location>
        <begin position="1821"/>
        <end position="1884"/>
    </location>
</feature>
<keyword evidence="7" id="KW-1185">Reference proteome</keyword>
<comment type="similarity">
    <text evidence="1">Belongs to the intimin/invasin family.</text>
</comment>
<organism evidence="6 7">
    <name type="scientific">Paenibacillus endophyticus</name>
    <dbReference type="NCBI Taxonomy" id="1294268"/>
    <lineage>
        <taxon>Bacteria</taxon>
        <taxon>Bacillati</taxon>
        <taxon>Bacillota</taxon>
        <taxon>Bacilli</taxon>
        <taxon>Bacillales</taxon>
        <taxon>Paenibacillaceae</taxon>
        <taxon>Paenibacillus</taxon>
    </lineage>
</organism>
<evidence type="ECO:0000259" key="5">
    <source>
        <dbReference type="PROSITE" id="PS51272"/>
    </source>
</evidence>